<dbReference type="GO" id="GO:0003677">
    <property type="term" value="F:DNA binding"/>
    <property type="evidence" value="ECO:0007669"/>
    <property type="project" value="InterPro"/>
</dbReference>
<dbReference type="EMBL" id="FUXC01000001">
    <property type="protein sequence ID" value="SJZ43643.1"/>
    <property type="molecule type" value="Genomic_DNA"/>
</dbReference>
<dbReference type="GO" id="GO:0006355">
    <property type="term" value="P:regulation of DNA-templated transcription"/>
    <property type="evidence" value="ECO:0007669"/>
    <property type="project" value="InterPro"/>
</dbReference>
<evidence type="ECO:0000259" key="1">
    <source>
        <dbReference type="Pfam" id="PF09339"/>
    </source>
</evidence>
<dbReference type="AlphaFoldDB" id="A0A1T4KMP6"/>
<dbReference type="InterPro" id="IPR036390">
    <property type="entry name" value="WH_DNA-bd_sf"/>
</dbReference>
<dbReference type="Pfam" id="PF09339">
    <property type="entry name" value="HTH_IclR"/>
    <property type="match status" value="1"/>
</dbReference>
<feature type="domain" description="HTH iclR-type" evidence="1">
    <location>
        <begin position="72"/>
        <end position="118"/>
    </location>
</feature>
<dbReference type="RefSeq" id="WP_234969866.1">
    <property type="nucleotide sequence ID" value="NZ_FUXC01000001.1"/>
</dbReference>
<dbReference type="SUPFAM" id="SSF46785">
    <property type="entry name" value="Winged helix' DNA-binding domain"/>
    <property type="match status" value="1"/>
</dbReference>
<protein>
    <submittedName>
        <fullName evidence="2">IclR helix-turn-helix domain-containing protein</fullName>
    </submittedName>
</protein>
<dbReference type="InterPro" id="IPR005471">
    <property type="entry name" value="Tscrpt_reg_IclR_N"/>
</dbReference>
<dbReference type="GeneID" id="303366504"/>
<evidence type="ECO:0000313" key="3">
    <source>
        <dbReference type="Proteomes" id="UP000190395"/>
    </source>
</evidence>
<dbReference type="STRING" id="225004.SAMN02745152_00227"/>
<organism evidence="2 3">
    <name type="scientific">Treponema berlinense</name>
    <dbReference type="NCBI Taxonomy" id="225004"/>
    <lineage>
        <taxon>Bacteria</taxon>
        <taxon>Pseudomonadati</taxon>
        <taxon>Spirochaetota</taxon>
        <taxon>Spirochaetia</taxon>
        <taxon>Spirochaetales</taxon>
        <taxon>Treponemataceae</taxon>
        <taxon>Treponema</taxon>
    </lineage>
</organism>
<keyword evidence="3" id="KW-1185">Reference proteome</keyword>
<accession>A0A1T4KMP6</accession>
<sequence>MAAEYIQALIDSREKDDDSIFIDFMLNLHAKHLQKEIEQFKASMSENNEKMVDKSLLKLEMVDKWSVKPTLAEKLVDILHFMSDKSQITTEELVRHFDFAPTTAKRYLRQLTEFGYLEAMGGNKNRCYKLKEGELY</sequence>
<gene>
    <name evidence="2" type="ORF">SAMN02745152_00227</name>
</gene>
<dbReference type="InterPro" id="IPR036388">
    <property type="entry name" value="WH-like_DNA-bd_sf"/>
</dbReference>
<evidence type="ECO:0000313" key="2">
    <source>
        <dbReference type="EMBL" id="SJZ43643.1"/>
    </source>
</evidence>
<reference evidence="2 3" key="1">
    <citation type="submission" date="2017-02" db="EMBL/GenBank/DDBJ databases">
        <authorList>
            <person name="Peterson S.W."/>
        </authorList>
    </citation>
    <scope>NUCLEOTIDE SEQUENCE [LARGE SCALE GENOMIC DNA]</scope>
    <source>
        <strain evidence="2 3">ATCC BAA-909</strain>
    </source>
</reference>
<name>A0A1T4KMP6_9SPIR</name>
<dbReference type="Proteomes" id="UP000190395">
    <property type="component" value="Unassembled WGS sequence"/>
</dbReference>
<proteinExistence type="predicted"/>
<dbReference type="Gene3D" id="1.10.10.10">
    <property type="entry name" value="Winged helix-like DNA-binding domain superfamily/Winged helix DNA-binding domain"/>
    <property type="match status" value="1"/>
</dbReference>